<keyword evidence="5 7" id="KW-1133">Transmembrane helix</keyword>
<dbReference type="PANTHER" id="PTHR30450:SF14">
    <property type="entry name" value="TRANSPORTER, PERMEASE PROTEIN, PUTATIVE-RELATED"/>
    <property type="match status" value="1"/>
</dbReference>
<dbReference type="PROSITE" id="PS50928">
    <property type="entry name" value="ABC_TM1"/>
    <property type="match status" value="1"/>
</dbReference>
<keyword evidence="4 7" id="KW-0812">Transmembrane</keyword>
<dbReference type="RefSeq" id="WP_021631777.1">
    <property type="nucleotide sequence ID" value="NZ_KN174162.1"/>
</dbReference>
<protein>
    <recommendedName>
        <fullName evidence="8">ABC transmembrane type-1 domain-containing protein</fullName>
    </recommendedName>
</protein>
<dbReference type="HOGENOM" id="CLU_077375_0_1_9"/>
<dbReference type="GO" id="GO:0005886">
    <property type="term" value="C:plasma membrane"/>
    <property type="evidence" value="ECO:0007669"/>
    <property type="project" value="UniProtKB-SubCell"/>
</dbReference>
<dbReference type="SUPFAM" id="SSF161098">
    <property type="entry name" value="MetI-like"/>
    <property type="match status" value="1"/>
</dbReference>
<keyword evidence="10" id="KW-1185">Reference proteome</keyword>
<feature type="transmembrane region" description="Helical" evidence="7">
    <location>
        <begin position="25"/>
        <end position="47"/>
    </location>
</feature>
<proteinExistence type="inferred from homology"/>
<evidence type="ECO:0000256" key="6">
    <source>
        <dbReference type="ARBA" id="ARBA00023136"/>
    </source>
</evidence>
<keyword evidence="6 7" id="KW-0472">Membrane</keyword>
<dbReference type="EMBL" id="ADLO01000046">
    <property type="protein sequence ID" value="KGF56187.1"/>
    <property type="molecule type" value="Genomic_DNA"/>
</dbReference>
<evidence type="ECO:0000259" key="8">
    <source>
        <dbReference type="PROSITE" id="PS50928"/>
    </source>
</evidence>
<dbReference type="eggNOG" id="COG2011">
    <property type="taxonomic scope" value="Bacteria"/>
</dbReference>
<reference evidence="9 10" key="1">
    <citation type="submission" date="2011-08" db="EMBL/GenBank/DDBJ databases">
        <title>The Genome Sequence of Clostridium orbiscindens 1_3_50AFAA.</title>
        <authorList>
            <consortium name="The Broad Institute Genome Sequencing Platform"/>
            <person name="Earl A."/>
            <person name="Ward D."/>
            <person name="Feldgarden M."/>
            <person name="Gevers D."/>
            <person name="Daigneault M."/>
            <person name="Strauss J."/>
            <person name="Allen-Vercoe E."/>
            <person name="Young S.K."/>
            <person name="Zeng Q."/>
            <person name="Gargeya S."/>
            <person name="Fitzgerald M."/>
            <person name="Haas B."/>
            <person name="Abouelleil A."/>
            <person name="Alvarado L."/>
            <person name="Arachchi H.M."/>
            <person name="Berlin A."/>
            <person name="Brown A."/>
            <person name="Chapman S.B."/>
            <person name="Chen Z."/>
            <person name="Dunbar C."/>
            <person name="Freedman E."/>
            <person name="Gearin G."/>
            <person name="Gellesch M."/>
            <person name="Goldberg J."/>
            <person name="Griggs A."/>
            <person name="Gujja S."/>
            <person name="Heiman D."/>
            <person name="Howarth C."/>
            <person name="Larson L."/>
            <person name="Lui A."/>
            <person name="MacDonald P.J.P."/>
            <person name="Montmayeur A."/>
            <person name="Murphy C."/>
            <person name="Neiman D."/>
            <person name="Pearson M."/>
            <person name="Priest M."/>
            <person name="Roberts A."/>
            <person name="Saif S."/>
            <person name="Shea T."/>
            <person name="Shenoy N."/>
            <person name="Sisk P."/>
            <person name="Stolte C."/>
            <person name="Sykes S."/>
            <person name="Wortman J."/>
            <person name="Nusbaum C."/>
            <person name="Birren B."/>
        </authorList>
    </citation>
    <scope>NUCLEOTIDE SEQUENCE [LARGE SCALE GENOMIC DNA]</scope>
    <source>
        <strain evidence="9 10">1_3_50AFAA</strain>
    </source>
</reference>
<dbReference type="InterPro" id="IPR051322">
    <property type="entry name" value="AA_ABC_Transporter_Permease"/>
</dbReference>
<evidence type="ECO:0000313" key="10">
    <source>
        <dbReference type="Proteomes" id="UP000029585"/>
    </source>
</evidence>
<comment type="similarity">
    <text evidence="7">Belongs to the binding-protein-dependent transport system permease family.</text>
</comment>
<evidence type="ECO:0000256" key="4">
    <source>
        <dbReference type="ARBA" id="ARBA00022692"/>
    </source>
</evidence>
<dbReference type="AlphaFoldDB" id="A0A096CN10"/>
<organism evidence="9 10">
    <name type="scientific">Flavonifractor plautii 1_3_50AFAA</name>
    <dbReference type="NCBI Taxonomy" id="742738"/>
    <lineage>
        <taxon>Bacteria</taxon>
        <taxon>Bacillati</taxon>
        <taxon>Bacillota</taxon>
        <taxon>Clostridia</taxon>
        <taxon>Eubacteriales</taxon>
        <taxon>Oscillospiraceae</taxon>
        <taxon>Flavonifractor</taxon>
    </lineage>
</organism>
<evidence type="ECO:0000256" key="7">
    <source>
        <dbReference type="RuleBase" id="RU363032"/>
    </source>
</evidence>
<dbReference type="GO" id="GO:0048473">
    <property type="term" value="P:D-methionine transmembrane transport"/>
    <property type="evidence" value="ECO:0007669"/>
    <property type="project" value="TreeGrafter"/>
</dbReference>
<dbReference type="InterPro" id="IPR000515">
    <property type="entry name" value="MetI-like"/>
</dbReference>
<feature type="domain" description="ABC transmembrane type-1" evidence="8">
    <location>
        <begin position="21"/>
        <end position="215"/>
    </location>
</feature>
<feature type="transmembrane region" description="Helical" evidence="7">
    <location>
        <begin position="150"/>
        <end position="174"/>
    </location>
</feature>
<dbReference type="CDD" id="cd06261">
    <property type="entry name" value="TM_PBP2"/>
    <property type="match status" value="1"/>
</dbReference>
<evidence type="ECO:0000256" key="5">
    <source>
        <dbReference type="ARBA" id="ARBA00022989"/>
    </source>
</evidence>
<evidence type="ECO:0000256" key="3">
    <source>
        <dbReference type="ARBA" id="ARBA00022475"/>
    </source>
</evidence>
<accession>A0A096CN10</accession>
<sequence length="226" mass="24089">MEALLETKIFKVSVERLLLNGGQTLYMVGIALLIGTVIGTLLALVLVLCRKGGLVENKVLHSIVSLYINVVRSVPFIILLVTIMPLTRAILGTTIGSTAALVPLVVYISPYLARLIENSLLEVSPGILEAAQAMGATTWQIIRCFLMPEALGSMVLALTTGTVGLLGASAMAGYCGGGGVGDLALTYGYEKMNTPLMIVTVIVLVILVQLLQMAGNRVSRRLREHR</sequence>
<evidence type="ECO:0000256" key="2">
    <source>
        <dbReference type="ARBA" id="ARBA00022448"/>
    </source>
</evidence>
<name>A0A096CN10_FLAPL</name>
<evidence type="ECO:0000256" key="1">
    <source>
        <dbReference type="ARBA" id="ARBA00004651"/>
    </source>
</evidence>
<feature type="transmembrane region" description="Helical" evidence="7">
    <location>
        <begin position="194"/>
        <end position="214"/>
    </location>
</feature>
<gene>
    <name evidence="9" type="ORF">HMPREF9460_01234</name>
</gene>
<comment type="caution">
    <text evidence="9">The sequence shown here is derived from an EMBL/GenBank/DDBJ whole genome shotgun (WGS) entry which is preliminary data.</text>
</comment>
<dbReference type="Gene3D" id="1.10.3720.10">
    <property type="entry name" value="MetI-like"/>
    <property type="match status" value="1"/>
</dbReference>
<dbReference type="Pfam" id="PF00528">
    <property type="entry name" value="BPD_transp_1"/>
    <property type="match status" value="1"/>
</dbReference>
<dbReference type="InterPro" id="IPR035906">
    <property type="entry name" value="MetI-like_sf"/>
</dbReference>
<dbReference type="Proteomes" id="UP000029585">
    <property type="component" value="Unassembled WGS sequence"/>
</dbReference>
<dbReference type="PATRIC" id="fig|742738.3.peg.1279"/>
<comment type="subcellular location">
    <subcellularLocation>
        <location evidence="1 7">Cell membrane</location>
        <topology evidence="1 7">Multi-pass membrane protein</topology>
    </subcellularLocation>
</comment>
<feature type="transmembrane region" description="Helical" evidence="7">
    <location>
        <begin position="89"/>
        <end position="108"/>
    </location>
</feature>
<feature type="transmembrane region" description="Helical" evidence="7">
    <location>
        <begin position="59"/>
        <end position="83"/>
    </location>
</feature>
<dbReference type="PANTHER" id="PTHR30450">
    <property type="entry name" value="ABC TRANSPORTER PERMEASE"/>
    <property type="match status" value="1"/>
</dbReference>
<evidence type="ECO:0000313" key="9">
    <source>
        <dbReference type="EMBL" id="KGF56187.1"/>
    </source>
</evidence>
<keyword evidence="3" id="KW-1003">Cell membrane</keyword>
<keyword evidence="2 7" id="KW-0813">Transport</keyword>